<sequence>MLRRGLPLLLQWLASLYGAAVSLGLSILFARSMGAGGFADYAFLYALATLLALLQDAGLRTLLLRERVAPSAAPGAPASALPGIALGHLLAVSALLMSLAALLGKWLDAPALIAAIACFGAITWSQWLSAWLKGAGLFRRDARWQMLGRSASALLILAGMALFGPRPLVIFSAWALGLALVYLVLFRGDFPATPRWDRQGRVHRQALAFLAVDLFSTLYQRIDILILRGVLDDAAEVGRYAAAYRLLDGVFLLAAPVALMLFRRLRLAADDPGGFARLAARALGQAALLGALLALAGWTCGAWLLGRLFGAEFALGAGPLIGWLFSSLLFALPNYVLTQAAIATGRERWFAGSAALAMLANLALNLLLVPWRGAEGAAWATLGTEAVLCLALAYGLRRPEAVSEKSRPGQLPAS</sequence>
<evidence type="ECO:0000256" key="3">
    <source>
        <dbReference type="ARBA" id="ARBA00022989"/>
    </source>
</evidence>
<feature type="transmembrane region" description="Helical" evidence="5">
    <location>
        <begin position="169"/>
        <end position="186"/>
    </location>
</feature>
<keyword evidence="3 5" id="KW-1133">Transmembrane helix</keyword>
<accession>A0A1G8LD11</accession>
<keyword evidence="7" id="KW-1185">Reference proteome</keyword>
<dbReference type="GO" id="GO:0016020">
    <property type="term" value="C:membrane"/>
    <property type="evidence" value="ECO:0007669"/>
    <property type="project" value="UniProtKB-SubCell"/>
</dbReference>
<evidence type="ECO:0000256" key="1">
    <source>
        <dbReference type="ARBA" id="ARBA00004141"/>
    </source>
</evidence>
<evidence type="ECO:0000256" key="2">
    <source>
        <dbReference type="ARBA" id="ARBA00022692"/>
    </source>
</evidence>
<feature type="transmembrane region" description="Helical" evidence="5">
    <location>
        <begin position="377"/>
        <end position="396"/>
    </location>
</feature>
<feature type="transmembrane region" description="Helical" evidence="5">
    <location>
        <begin position="283"/>
        <end position="305"/>
    </location>
</feature>
<protein>
    <submittedName>
        <fullName evidence="6">Membrane protein involved in the export of O-antigen and teichoic acid</fullName>
    </submittedName>
</protein>
<organism evidence="6 7">
    <name type="scientific">Pseudomonas panipatensis</name>
    <dbReference type="NCBI Taxonomy" id="428992"/>
    <lineage>
        <taxon>Bacteria</taxon>
        <taxon>Pseudomonadati</taxon>
        <taxon>Pseudomonadota</taxon>
        <taxon>Gammaproteobacteria</taxon>
        <taxon>Pseudomonadales</taxon>
        <taxon>Pseudomonadaceae</taxon>
        <taxon>Pseudomonas</taxon>
    </lineage>
</organism>
<reference evidence="7" key="1">
    <citation type="submission" date="2016-10" db="EMBL/GenBank/DDBJ databases">
        <authorList>
            <person name="Varghese N."/>
            <person name="Submissions S."/>
        </authorList>
    </citation>
    <scope>NUCLEOTIDE SEQUENCE [LARGE SCALE GENOMIC DNA]</scope>
    <source>
        <strain evidence="7">CCM 7469</strain>
    </source>
</reference>
<keyword evidence="4 5" id="KW-0472">Membrane</keyword>
<evidence type="ECO:0000256" key="5">
    <source>
        <dbReference type="SAM" id="Phobius"/>
    </source>
</evidence>
<dbReference type="EMBL" id="FNDS01000011">
    <property type="protein sequence ID" value="SDI53618.1"/>
    <property type="molecule type" value="Genomic_DNA"/>
</dbReference>
<feature type="transmembrane region" description="Helical" evidence="5">
    <location>
        <begin position="242"/>
        <end position="262"/>
    </location>
</feature>
<dbReference type="PANTHER" id="PTHR43424">
    <property type="entry name" value="LOCUS PUTATIVE PROTEIN 1-RELATED"/>
    <property type="match status" value="1"/>
</dbReference>
<dbReference type="Proteomes" id="UP000199636">
    <property type="component" value="Unassembled WGS sequence"/>
</dbReference>
<keyword evidence="2 5" id="KW-0812">Transmembrane</keyword>
<dbReference type="AlphaFoldDB" id="A0A1G8LD11"/>
<evidence type="ECO:0000256" key="4">
    <source>
        <dbReference type="ARBA" id="ARBA00023136"/>
    </source>
</evidence>
<dbReference type="Pfam" id="PF01943">
    <property type="entry name" value="Polysacc_synt"/>
    <property type="match status" value="1"/>
</dbReference>
<feature type="transmembrane region" description="Helical" evidence="5">
    <location>
        <begin position="317"/>
        <end position="337"/>
    </location>
</feature>
<proteinExistence type="predicted"/>
<feature type="transmembrane region" description="Helical" evidence="5">
    <location>
        <begin position="109"/>
        <end position="132"/>
    </location>
</feature>
<comment type="subcellular location">
    <subcellularLocation>
        <location evidence="1">Membrane</location>
        <topology evidence="1">Multi-pass membrane protein</topology>
    </subcellularLocation>
</comment>
<name>A0A1G8LD11_9PSED</name>
<dbReference type="PANTHER" id="PTHR43424:SF1">
    <property type="entry name" value="LOCUS PUTATIVE PROTEIN 1-RELATED"/>
    <property type="match status" value="1"/>
</dbReference>
<evidence type="ECO:0000313" key="7">
    <source>
        <dbReference type="Proteomes" id="UP000199636"/>
    </source>
</evidence>
<evidence type="ECO:0000313" key="6">
    <source>
        <dbReference type="EMBL" id="SDI53618.1"/>
    </source>
</evidence>
<dbReference type="InterPro" id="IPR002797">
    <property type="entry name" value="Polysacc_synth"/>
</dbReference>
<dbReference type="STRING" id="428992.SAMN05216272_11186"/>
<feature type="transmembrane region" description="Helical" evidence="5">
    <location>
        <begin position="12"/>
        <end position="30"/>
    </location>
</feature>
<feature type="transmembrane region" description="Helical" evidence="5">
    <location>
        <begin position="206"/>
        <end position="222"/>
    </location>
</feature>
<dbReference type="InterPro" id="IPR052556">
    <property type="entry name" value="PolySynth_Transporter"/>
</dbReference>
<feature type="transmembrane region" description="Helical" evidence="5">
    <location>
        <begin position="349"/>
        <end position="371"/>
    </location>
</feature>
<feature type="transmembrane region" description="Helical" evidence="5">
    <location>
        <begin position="84"/>
        <end position="103"/>
    </location>
</feature>
<dbReference type="RefSeq" id="WP_244507248.1">
    <property type="nucleotide sequence ID" value="NZ_FNDS01000011.1"/>
</dbReference>
<gene>
    <name evidence="6" type="ORF">SAMN05216272_11186</name>
</gene>
<feature type="transmembrane region" description="Helical" evidence="5">
    <location>
        <begin position="144"/>
        <end position="163"/>
    </location>
</feature>
<feature type="transmembrane region" description="Helical" evidence="5">
    <location>
        <begin position="42"/>
        <end position="63"/>
    </location>
</feature>